<feature type="domain" description="Bacterial Ig-like" evidence="3">
    <location>
        <begin position="13"/>
        <end position="105"/>
    </location>
</feature>
<evidence type="ECO:0000256" key="1">
    <source>
        <dbReference type="SAM" id="MobiDB-lite"/>
    </source>
</evidence>
<dbReference type="EMBL" id="JBHRTS010000028">
    <property type="protein sequence ID" value="MFC3195977.1"/>
    <property type="molecule type" value="Genomic_DNA"/>
</dbReference>
<evidence type="ECO:0000259" key="2">
    <source>
        <dbReference type="Pfam" id="PF17936"/>
    </source>
</evidence>
<feature type="compositionally biased region" description="Polar residues" evidence="1">
    <location>
        <begin position="175"/>
        <end position="185"/>
    </location>
</feature>
<sequence>GIDTSAPAAGAITAISDDNGVSNTDFITNDNTLLINGTGEAGAMVEVFIDGVSVGMALVDGSGNWTFDYTGTALGDGTYALTTEVTDPAGNTSVTSAPVPLVIDTSAPAAPVINVPTNGDPVTGTGEPGATVTVTTGSSGSCTALVQPDGSWSCTLSGPITDGDDIFAEQDDPAGNTSPQTTELG</sequence>
<accession>A0ABV7JFE6</accession>
<evidence type="ECO:0000313" key="5">
    <source>
        <dbReference type="Proteomes" id="UP001595533"/>
    </source>
</evidence>
<dbReference type="RefSeq" id="WP_379876791.1">
    <property type="nucleotide sequence ID" value="NZ_JBHRTS010000028.1"/>
</dbReference>
<feature type="region of interest" description="Disordered" evidence="1">
    <location>
        <begin position="156"/>
        <end position="185"/>
    </location>
</feature>
<reference evidence="5" key="1">
    <citation type="journal article" date="2019" name="Int. J. Syst. Evol. Microbiol.">
        <title>The Global Catalogue of Microorganisms (GCM) 10K type strain sequencing project: providing services to taxonomists for standard genome sequencing and annotation.</title>
        <authorList>
            <consortium name="The Broad Institute Genomics Platform"/>
            <consortium name="The Broad Institute Genome Sequencing Center for Infectious Disease"/>
            <person name="Wu L."/>
            <person name="Ma J."/>
        </authorList>
    </citation>
    <scope>NUCLEOTIDE SEQUENCE [LARGE SCALE GENOMIC DNA]</scope>
    <source>
        <strain evidence="5">KCTC 42953</strain>
    </source>
</reference>
<proteinExistence type="predicted"/>
<dbReference type="Gene3D" id="2.60.40.10">
    <property type="entry name" value="Immunoglobulins"/>
    <property type="match status" value="2"/>
</dbReference>
<gene>
    <name evidence="4" type="ORF">ACFODZ_17130</name>
</gene>
<comment type="caution">
    <text evidence="4">The sequence shown here is derived from an EMBL/GenBank/DDBJ whole genome shotgun (WGS) entry which is preliminary data.</text>
</comment>
<protein>
    <submittedName>
        <fullName evidence="4">Ig-like domain-containing protein</fullName>
    </submittedName>
</protein>
<keyword evidence="5" id="KW-1185">Reference proteome</keyword>
<organism evidence="4 5">
    <name type="scientific">Marinicella sediminis</name>
    <dbReference type="NCBI Taxonomy" id="1792834"/>
    <lineage>
        <taxon>Bacteria</taxon>
        <taxon>Pseudomonadati</taxon>
        <taxon>Pseudomonadota</taxon>
        <taxon>Gammaproteobacteria</taxon>
        <taxon>Lysobacterales</taxon>
        <taxon>Marinicellaceae</taxon>
        <taxon>Marinicella</taxon>
    </lineage>
</organism>
<dbReference type="NCBIfam" id="NF033510">
    <property type="entry name" value="Ca_tandemer"/>
    <property type="match status" value="2"/>
</dbReference>
<evidence type="ECO:0000259" key="3">
    <source>
        <dbReference type="Pfam" id="PF19077"/>
    </source>
</evidence>
<name>A0ABV7JFE6_9GAMM</name>
<dbReference type="InterPro" id="IPR044016">
    <property type="entry name" value="Big_13"/>
</dbReference>
<dbReference type="InterPro" id="IPR013783">
    <property type="entry name" value="Ig-like_fold"/>
</dbReference>
<dbReference type="InterPro" id="IPR041498">
    <property type="entry name" value="Big_6"/>
</dbReference>
<dbReference type="Pfam" id="PF17936">
    <property type="entry name" value="Big_6"/>
    <property type="match status" value="1"/>
</dbReference>
<dbReference type="Proteomes" id="UP001595533">
    <property type="component" value="Unassembled WGS sequence"/>
</dbReference>
<dbReference type="Pfam" id="PF19077">
    <property type="entry name" value="Big_13"/>
    <property type="match status" value="1"/>
</dbReference>
<evidence type="ECO:0000313" key="4">
    <source>
        <dbReference type="EMBL" id="MFC3195977.1"/>
    </source>
</evidence>
<feature type="non-terminal residue" evidence="4">
    <location>
        <position position="185"/>
    </location>
</feature>
<feature type="non-terminal residue" evidence="4">
    <location>
        <position position="1"/>
    </location>
</feature>
<feature type="domain" description="Bacterial Ig" evidence="2">
    <location>
        <begin position="107"/>
        <end position="182"/>
    </location>
</feature>
<feature type="compositionally biased region" description="Acidic residues" evidence="1">
    <location>
        <begin position="162"/>
        <end position="172"/>
    </location>
</feature>